<sequence>MKISSVVAILLIKSFAGVGCAGLDKSRRTLCSSHPEVCEALNVTVTPGPVARVLEGDNVTLSCQVAQRRRPDSVLVVRWLFAAFPADEEQLIVKLNMRRAKYYGNYTKRFARPKMRLLEERREQAYGLLILNVSKEDRGHYVCRVQEIRLHQNRWRAASNGTATAELKGNRGDGQQMNLIDVRPGRRQRTQQMAVDVSLEGVTGGEANLKFSKITKCTSAMAYQTAPGGS</sequence>
<dbReference type="STRING" id="1676925.ENSPKIP00000039027"/>
<dbReference type="AlphaFoldDB" id="A0A3B3T750"/>
<feature type="domain" description="Ig-like" evidence="5">
    <location>
        <begin position="35"/>
        <end position="168"/>
    </location>
</feature>
<dbReference type="Gene3D" id="2.60.40.10">
    <property type="entry name" value="Immunoglobulins"/>
    <property type="match status" value="1"/>
</dbReference>
<evidence type="ECO:0000313" key="7">
    <source>
        <dbReference type="Proteomes" id="UP000261540"/>
    </source>
</evidence>
<dbReference type="Proteomes" id="UP000261540">
    <property type="component" value="Unplaced"/>
</dbReference>
<keyword evidence="3" id="KW-0393">Immunoglobulin domain</keyword>
<evidence type="ECO:0000256" key="1">
    <source>
        <dbReference type="ARBA" id="ARBA00022729"/>
    </source>
</evidence>
<evidence type="ECO:0000256" key="2">
    <source>
        <dbReference type="ARBA" id="ARBA00023157"/>
    </source>
</evidence>
<dbReference type="SMART" id="SM00409">
    <property type="entry name" value="IG"/>
    <property type="match status" value="1"/>
</dbReference>
<protein>
    <submittedName>
        <fullName evidence="6">V-set and transmembrane domain containing 4</fullName>
    </submittedName>
</protein>
<dbReference type="Ensembl" id="ENSPKIT00000020027.1">
    <property type="protein sequence ID" value="ENSPKIP00000039027.1"/>
    <property type="gene ID" value="ENSPKIG00000016571.1"/>
</dbReference>
<dbReference type="InterPro" id="IPR036179">
    <property type="entry name" value="Ig-like_dom_sf"/>
</dbReference>
<reference evidence="6" key="2">
    <citation type="submission" date="2025-09" db="UniProtKB">
        <authorList>
            <consortium name="Ensembl"/>
        </authorList>
    </citation>
    <scope>IDENTIFICATION</scope>
</reference>
<keyword evidence="7" id="KW-1185">Reference proteome</keyword>
<feature type="signal peptide" evidence="4">
    <location>
        <begin position="1"/>
        <end position="21"/>
    </location>
</feature>
<dbReference type="SUPFAM" id="SSF48726">
    <property type="entry name" value="Immunoglobulin"/>
    <property type="match status" value="1"/>
</dbReference>
<dbReference type="CDD" id="cd00096">
    <property type="entry name" value="Ig"/>
    <property type="match status" value="1"/>
</dbReference>
<dbReference type="InterPro" id="IPR003599">
    <property type="entry name" value="Ig_sub"/>
</dbReference>
<dbReference type="InterPro" id="IPR013783">
    <property type="entry name" value="Ig-like_fold"/>
</dbReference>
<accession>A0A3B3T750</accession>
<dbReference type="PROSITE" id="PS50835">
    <property type="entry name" value="IG_LIKE"/>
    <property type="match status" value="1"/>
</dbReference>
<dbReference type="InterPro" id="IPR007110">
    <property type="entry name" value="Ig-like_dom"/>
</dbReference>
<evidence type="ECO:0000259" key="5">
    <source>
        <dbReference type="PROSITE" id="PS50835"/>
    </source>
</evidence>
<evidence type="ECO:0000256" key="4">
    <source>
        <dbReference type="SAM" id="SignalP"/>
    </source>
</evidence>
<dbReference type="InterPro" id="IPR013106">
    <property type="entry name" value="Ig_V-set"/>
</dbReference>
<keyword evidence="1 4" id="KW-0732">Signal</keyword>
<dbReference type="Pfam" id="PF07686">
    <property type="entry name" value="V-set"/>
    <property type="match status" value="1"/>
</dbReference>
<feature type="chain" id="PRO_5017235002" evidence="4">
    <location>
        <begin position="22"/>
        <end position="230"/>
    </location>
</feature>
<organism evidence="6 7">
    <name type="scientific">Paramormyrops kingsleyae</name>
    <dbReference type="NCBI Taxonomy" id="1676925"/>
    <lineage>
        <taxon>Eukaryota</taxon>
        <taxon>Metazoa</taxon>
        <taxon>Chordata</taxon>
        <taxon>Craniata</taxon>
        <taxon>Vertebrata</taxon>
        <taxon>Euteleostomi</taxon>
        <taxon>Actinopterygii</taxon>
        <taxon>Neopterygii</taxon>
        <taxon>Teleostei</taxon>
        <taxon>Osteoglossocephala</taxon>
        <taxon>Osteoglossomorpha</taxon>
        <taxon>Osteoglossiformes</taxon>
        <taxon>Mormyridae</taxon>
        <taxon>Paramormyrops</taxon>
    </lineage>
</organism>
<evidence type="ECO:0000313" key="6">
    <source>
        <dbReference type="Ensembl" id="ENSPKIP00000039027.1"/>
    </source>
</evidence>
<dbReference type="GO" id="GO:0016020">
    <property type="term" value="C:membrane"/>
    <property type="evidence" value="ECO:0007669"/>
    <property type="project" value="TreeGrafter"/>
</dbReference>
<dbReference type="PANTHER" id="PTHR12207:SF8">
    <property type="entry name" value="V-SET AND TRANSMEMBRANE DOMAIN-CONTAINING PROTEIN 4"/>
    <property type="match status" value="1"/>
</dbReference>
<evidence type="ECO:0000256" key="3">
    <source>
        <dbReference type="ARBA" id="ARBA00023319"/>
    </source>
</evidence>
<dbReference type="GeneTree" id="ENSGT00390000008566"/>
<dbReference type="InterPro" id="IPR051102">
    <property type="entry name" value="IgSF_V-set/TM_domain"/>
</dbReference>
<proteinExistence type="predicted"/>
<dbReference type="FunFam" id="2.60.40.10:FF:001953">
    <property type="entry name" value="V-set and transmembrane domain containing 4b"/>
    <property type="match status" value="1"/>
</dbReference>
<keyword evidence="2" id="KW-1015">Disulfide bond</keyword>
<name>A0A3B3T750_9TELE</name>
<reference evidence="6" key="1">
    <citation type="submission" date="2025-08" db="UniProtKB">
        <authorList>
            <consortium name="Ensembl"/>
        </authorList>
    </citation>
    <scope>IDENTIFICATION</scope>
</reference>
<dbReference type="PANTHER" id="PTHR12207">
    <property type="entry name" value="V-SET AND TRANSMEMBRANE DOMAIN-CONTAINING PROTEIN"/>
    <property type="match status" value="1"/>
</dbReference>